<dbReference type="Proteomes" id="UP000799423">
    <property type="component" value="Unassembled WGS sequence"/>
</dbReference>
<feature type="region of interest" description="Disordered" evidence="1">
    <location>
        <begin position="26"/>
        <end position="81"/>
    </location>
</feature>
<proteinExistence type="predicted"/>
<dbReference type="SUPFAM" id="SSF69047">
    <property type="entry name" value="Hypothetical protein YjbJ"/>
    <property type="match status" value="1"/>
</dbReference>
<feature type="compositionally biased region" description="Basic and acidic residues" evidence="1">
    <location>
        <begin position="124"/>
        <end position="133"/>
    </location>
</feature>
<dbReference type="OrthoDB" id="5309565at2759"/>
<gene>
    <name evidence="2" type="ORF">T440DRAFT_59163</name>
</gene>
<dbReference type="EMBL" id="MU006301">
    <property type="protein sequence ID" value="KAF2851829.1"/>
    <property type="molecule type" value="Genomic_DNA"/>
</dbReference>
<feature type="region of interest" description="Disordered" evidence="1">
    <location>
        <begin position="104"/>
        <end position="178"/>
    </location>
</feature>
<keyword evidence="3" id="KW-1185">Reference proteome</keyword>
<organism evidence="2 3">
    <name type="scientific">Plenodomus tracheiphilus IPT5</name>
    <dbReference type="NCBI Taxonomy" id="1408161"/>
    <lineage>
        <taxon>Eukaryota</taxon>
        <taxon>Fungi</taxon>
        <taxon>Dikarya</taxon>
        <taxon>Ascomycota</taxon>
        <taxon>Pezizomycotina</taxon>
        <taxon>Dothideomycetes</taxon>
        <taxon>Pleosporomycetidae</taxon>
        <taxon>Pleosporales</taxon>
        <taxon>Pleosporineae</taxon>
        <taxon>Leptosphaeriaceae</taxon>
        <taxon>Plenodomus</taxon>
    </lineage>
</organism>
<feature type="compositionally biased region" description="Basic and acidic residues" evidence="1">
    <location>
        <begin position="37"/>
        <end position="53"/>
    </location>
</feature>
<dbReference type="PANTHER" id="PTHR40460">
    <property type="entry name" value="CHROMOSOME 1, WHOLE GENOME SHOTGUN SEQUENCE"/>
    <property type="match status" value="1"/>
</dbReference>
<feature type="compositionally biased region" description="Basic and acidic residues" evidence="1">
    <location>
        <begin position="104"/>
        <end position="115"/>
    </location>
</feature>
<evidence type="ECO:0000256" key="1">
    <source>
        <dbReference type="SAM" id="MobiDB-lite"/>
    </source>
</evidence>
<protein>
    <recommendedName>
        <fullName evidence="4">CsbD-like domain-containing protein</fullName>
    </recommendedName>
</protein>
<feature type="compositionally biased region" description="Polar residues" evidence="1">
    <location>
        <begin position="26"/>
        <end position="35"/>
    </location>
</feature>
<dbReference type="PANTHER" id="PTHR40460:SF1">
    <property type="entry name" value="CSBD-LIKE DOMAIN-CONTAINING PROTEIN"/>
    <property type="match status" value="1"/>
</dbReference>
<sequence>MSNNRDQTSTLQSYVDSATGAVQSAIGSLTGSTADKAQGENRKATADAEHEVSHSAAKLGSVTATPSGGLATDSADRTAGSWNQNAGAAKEAIGGFIGAEGLKQEGIRQNKEGKAQEAQGQVEDLGRGVKDRVGGAVGGAVAGLTGNEAQRAEAQKQHDDGKARQRGVEADLQKQAPQ</sequence>
<evidence type="ECO:0000313" key="2">
    <source>
        <dbReference type="EMBL" id="KAF2851829.1"/>
    </source>
</evidence>
<dbReference type="AlphaFoldDB" id="A0A6A7BBV9"/>
<feature type="compositionally biased region" description="Basic and acidic residues" evidence="1">
    <location>
        <begin position="150"/>
        <end position="172"/>
    </location>
</feature>
<accession>A0A6A7BBV9</accession>
<name>A0A6A7BBV9_9PLEO</name>
<reference evidence="2" key="1">
    <citation type="submission" date="2020-01" db="EMBL/GenBank/DDBJ databases">
        <authorList>
            <consortium name="DOE Joint Genome Institute"/>
            <person name="Haridas S."/>
            <person name="Albert R."/>
            <person name="Binder M."/>
            <person name="Bloem J."/>
            <person name="Labutti K."/>
            <person name="Salamov A."/>
            <person name="Andreopoulos B."/>
            <person name="Baker S.E."/>
            <person name="Barry K."/>
            <person name="Bills G."/>
            <person name="Bluhm B.H."/>
            <person name="Cannon C."/>
            <person name="Castanera R."/>
            <person name="Culley D.E."/>
            <person name="Daum C."/>
            <person name="Ezra D."/>
            <person name="Gonzalez J.B."/>
            <person name="Henrissat B."/>
            <person name="Kuo A."/>
            <person name="Liang C."/>
            <person name="Lipzen A."/>
            <person name="Lutzoni F."/>
            <person name="Magnuson J."/>
            <person name="Mondo S."/>
            <person name="Nolan M."/>
            <person name="Ohm R."/>
            <person name="Pangilinan J."/>
            <person name="Park H.-J."/>
            <person name="Ramirez L."/>
            <person name="Alfaro M."/>
            <person name="Sun H."/>
            <person name="Tritt A."/>
            <person name="Yoshinaga Y."/>
            <person name="Zwiers L.-H."/>
            <person name="Turgeon B.G."/>
            <person name="Goodwin S.B."/>
            <person name="Spatafora J.W."/>
            <person name="Crous P.W."/>
            <person name="Grigoriev I.V."/>
        </authorList>
    </citation>
    <scope>NUCLEOTIDE SEQUENCE</scope>
    <source>
        <strain evidence="2">IPT5</strain>
    </source>
</reference>
<dbReference type="InterPro" id="IPR036629">
    <property type="entry name" value="YjbJ_sf"/>
</dbReference>
<evidence type="ECO:0008006" key="4">
    <source>
        <dbReference type="Google" id="ProtNLM"/>
    </source>
</evidence>
<evidence type="ECO:0000313" key="3">
    <source>
        <dbReference type="Proteomes" id="UP000799423"/>
    </source>
</evidence>